<evidence type="ECO:0000313" key="7">
    <source>
        <dbReference type="Proteomes" id="UP000695022"/>
    </source>
</evidence>
<comment type="function">
    <text evidence="4">Regulates COPI-mediated retrograde protein traffic at the interface between the Golgi apparatus and the endoplasmic reticulum. Involved in the maintenance of the Golgi apparatus morphology.</text>
</comment>
<evidence type="ECO:0000259" key="6">
    <source>
        <dbReference type="PROSITE" id="PS50011"/>
    </source>
</evidence>
<feature type="compositionally biased region" description="Basic and acidic residues" evidence="5">
    <location>
        <begin position="848"/>
        <end position="876"/>
    </location>
</feature>
<dbReference type="Pfam" id="PF00069">
    <property type="entry name" value="Pkinase"/>
    <property type="match status" value="1"/>
</dbReference>
<dbReference type="InterPro" id="IPR051177">
    <property type="entry name" value="CIK-Related_Protein"/>
</dbReference>
<feature type="compositionally biased region" description="Basic and acidic residues" evidence="5">
    <location>
        <begin position="673"/>
        <end position="684"/>
    </location>
</feature>
<evidence type="ECO:0000256" key="3">
    <source>
        <dbReference type="ARBA" id="ARBA00042347"/>
    </source>
</evidence>
<dbReference type="SUPFAM" id="SSF56112">
    <property type="entry name" value="Protein kinase-like (PK-like)"/>
    <property type="match status" value="1"/>
</dbReference>
<feature type="compositionally biased region" description="Polar residues" evidence="5">
    <location>
        <begin position="605"/>
        <end position="621"/>
    </location>
</feature>
<dbReference type="SUPFAM" id="SSF48371">
    <property type="entry name" value="ARM repeat"/>
    <property type="match status" value="1"/>
</dbReference>
<dbReference type="SMART" id="SM00220">
    <property type="entry name" value="S_TKc"/>
    <property type="match status" value="1"/>
</dbReference>
<dbReference type="PROSITE" id="PS50011">
    <property type="entry name" value="PROTEIN_KINASE_DOM"/>
    <property type="match status" value="1"/>
</dbReference>
<dbReference type="InterPro" id="IPR011989">
    <property type="entry name" value="ARM-like"/>
</dbReference>
<name>A0ABM1EB09_PRICU</name>
<dbReference type="PANTHER" id="PTHR12984">
    <property type="entry name" value="SCY1-RELATED S/T PROTEIN KINASE-LIKE"/>
    <property type="match status" value="1"/>
</dbReference>
<organism evidence="7 8">
    <name type="scientific">Priapulus caudatus</name>
    <name type="common">Priapulid worm</name>
    <dbReference type="NCBI Taxonomy" id="37621"/>
    <lineage>
        <taxon>Eukaryota</taxon>
        <taxon>Metazoa</taxon>
        <taxon>Ecdysozoa</taxon>
        <taxon>Scalidophora</taxon>
        <taxon>Priapulida</taxon>
        <taxon>Priapulimorpha</taxon>
        <taxon>Priapulimorphida</taxon>
        <taxon>Priapulidae</taxon>
        <taxon>Priapulus</taxon>
    </lineage>
</organism>
<evidence type="ECO:0000256" key="1">
    <source>
        <dbReference type="ARBA" id="ARBA00038349"/>
    </source>
</evidence>
<comment type="similarity">
    <text evidence="1">Belongs to the protein kinase superfamily.</text>
</comment>
<dbReference type="InterPro" id="IPR011009">
    <property type="entry name" value="Kinase-like_dom_sf"/>
</dbReference>
<keyword evidence="7" id="KW-1185">Reference proteome</keyword>
<feature type="region of interest" description="Disordered" evidence="5">
    <location>
        <begin position="584"/>
        <end position="724"/>
    </location>
</feature>
<dbReference type="PANTHER" id="PTHR12984:SF3">
    <property type="entry name" value="N-TERMINAL KINASE-LIKE PROTEIN"/>
    <property type="match status" value="1"/>
</dbReference>
<dbReference type="Gene3D" id="3.30.200.20">
    <property type="entry name" value="Phosphorylase Kinase, domain 1"/>
    <property type="match status" value="1"/>
</dbReference>
<reference evidence="8" key="1">
    <citation type="submission" date="2025-08" db="UniProtKB">
        <authorList>
            <consortium name="RefSeq"/>
        </authorList>
    </citation>
    <scope>IDENTIFICATION</scope>
</reference>
<feature type="region of interest" description="Disordered" evidence="5">
    <location>
        <begin position="787"/>
        <end position="893"/>
    </location>
</feature>
<gene>
    <name evidence="8" type="primary">LOC106810515</name>
</gene>
<dbReference type="InterPro" id="IPR000719">
    <property type="entry name" value="Prot_kinase_dom"/>
</dbReference>
<dbReference type="RefSeq" id="XP_014669380.1">
    <property type="nucleotide sequence ID" value="XM_014813894.1"/>
</dbReference>
<proteinExistence type="inferred from homology"/>
<dbReference type="InterPro" id="IPR016024">
    <property type="entry name" value="ARM-type_fold"/>
</dbReference>
<feature type="compositionally biased region" description="Acidic residues" evidence="5">
    <location>
        <begin position="701"/>
        <end position="715"/>
    </location>
</feature>
<evidence type="ECO:0000256" key="4">
    <source>
        <dbReference type="ARBA" id="ARBA00056114"/>
    </source>
</evidence>
<feature type="compositionally biased region" description="Acidic residues" evidence="5">
    <location>
        <begin position="633"/>
        <end position="642"/>
    </location>
</feature>
<evidence type="ECO:0000256" key="5">
    <source>
        <dbReference type="SAM" id="MobiDB-lite"/>
    </source>
</evidence>
<dbReference type="Proteomes" id="UP000695022">
    <property type="component" value="Unplaced"/>
</dbReference>
<protein>
    <recommendedName>
        <fullName evidence="2">N-terminal kinase-like protein</fullName>
    </recommendedName>
    <alternativeName>
        <fullName evidence="3">SCY1-like protein 1</fullName>
    </alternativeName>
</protein>
<dbReference type="Gene3D" id="1.10.510.10">
    <property type="entry name" value="Transferase(Phosphotransferase) domain 1"/>
    <property type="match status" value="1"/>
</dbReference>
<evidence type="ECO:0000313" key="8">
    <source>
        <dbReference type="RefSeq" id="XP_014669380.1"/>
    </source>
</evidence>
<feature type="domain" description="Protein kinase" evidence="6">
    <location>
        <begin position="17"/>
        <end position="269"/>
    </location>
</feature>
<dbReference type="Gene3D" id="1.25.10.10">
    <property type="entry name" value="Leucine-rich Repeat Variant"/>
    <property type="match status" value="1"/>
</dbReference>
<sequence length="893" mass="99037">MWFFSRDSTKDINYDFGEKIKGLEDSSIWTLYEGKKKGTGDLVSVFAYDLKNGSEGQTQLAKAAFKRIKTLRHPNFLTYIDGVETDKVIYIVTEYVVPLVHYLESTEHIQQQLDLSISWGLHQVIKALGFLNNDASLVHNNICMSSVFVDQAGVWKLGGLDYMYSATEKGVIPPLKVLPVLEKYDPPERNDTRGHMMGLCKWSTDMWGLGCLIWEVFNGPLPNNQSLKITKKLPRNLVAHYCQLVSANPKARPNPGTLMEELRVKDSFFDNGFVHAMLFLEEMQIKEAGEKSKFFGKLTDSLHSFPQDACRYCILPQLLNAYEFGNAGAAVLTPMFKLGKLLDAEDYQKKIVPCVIKLFSSTDRATRVGLLQKIDCFVEHLQPSIVNDQIFLNIANGFMDTNPALREHTVKSMLLMAPKLNYNNLNVELMKHFARLQSKDEQGGIRTNTTVCLGKIAGHLHPLTRQRVLLSAFTRAMKDPFPPARTAGVLAMVSTQNYYTIHDCALRVLPSLAALTVDPDKGVREQAFKAMQGFIGKLQKAHENPDLIPELESDVNSGAVPSTARQAASWAGWAVTSLTSKFYRGVPAGSTQDNKTSDEKPSEATKAQVSQKSSMPSNARSRQPAAPVPKDVAEDDASDYEDGDKWSNAEDWGDMGDLSTQTTERPGPSRLPEGGHIETTERSRLAVASPVADDGWGNEGDWGDDAEDEEEEWGSLEEPTVVNPHGFQDRLAEQSGTMTLTKVQKSQDPWNDWGGKDFSAVKDSTTIPASAYNWGNPPASADFFSTTASSTEVKSNVGKRQQTTSQPTSIPEANSYPSAKQTAVPSSSDEWNTGRGEWDDSGWGIADNKSKQPDDAKRQREEKRLQRQRELAEKRAMRQAGGGAMKLGARKLN</sequence>
<evidence type="ECO:0000256" key="2">
    <source>
        <dbReference type="ARBA" id="ARBA00040972"/>
    </source>
</evidence>
<accession>A0ABM1EB09</accession>
<dbReference type="GeneID" id="106810515"/>
<feature type="compositionally biased region" description="Polar residues" evidence="5">
    <location>
        <begin position="792"/>
        <end position="831"/>
    </location>
</feature>